<protein>
    <submittedName>
        <fullName evidence="4">Glycoside hydrolase family 13 protein</fullName>
    </submittedName>
</protein>
<dbReference type="PANTHER" id="PTHR10357:SF210">
    <property type="entry name" value="MALTODEXTRIN GLUCOSIDASE"/>
    <property type="match status" value="1"/>
</dbReference>
<dbReference type="Gene3D" id="3.20.20.80">
    <property type="entry name" value="Glycosidases"/>
    <property type="match status" value="1"/>
</dbReference>
<gene>
    <name evidence="4" type="ORF">QYE77_12970</name>
</gene>
<dbReference type="Proteomes" id="UP001254165">
    <property type="component" value="Unassembled WGS sequence"/>
</dbReference>
<feature type="domain" description="Glycosyl hydrolase family 13 catalytic" evidence="3">
    <location>
        <begin position="14"/>
        <end position="372"/>
    </location>
</feature>
<dbReference type="GO" id="GO:0016787">
    <property type="term" value="F:hydrolase activity"/>
    <property type="evidence" value="ECO:0007669"/>
    <property type="project" value="UniProtKB-KW"/>
</dbReference>
<dbReference type="SUPFAM" id="SSF51445">
    <property type="entry name" value="(Trans)glycosidases"/>
    <property type="match status" value="1"/>
</dbReference>
<organism evidence="4 5">
    <name type="scientific">Thermanaerothrix solaris</name>
    <dbReference type="NCBI Taxonomy" id="3058434"/>
    <lineage>
        <taxon>Bacteria</taxon>
        <taxon>Bacillati</taxon>
        <taxon>Chloroflexota</taxon>
        <taxon>Anaerolineae</taxon>
        <taxon>Anaerolineales</taxon>
        <taxon>Anaerolineaceae</taxon>
        <taxon>Thermanaerothrix</taxon>
    </lineage>
</organism>
<dbReference type="SUPFAM" id="SSF51011">
    <property type="entry name" value="Glycosyl hydrolase domain"/>
    <property type="match status" value="1"/>
</dbReference>
<keyword evidence="5" id="KW-1185">Reference proteome</keyword>
<dbReference type="InterPro" id="IPR017853">
    <property type="entry name" value="GH"/>
</dbReference>
<proteinExistence type="predicted"/>
<dbReference type="RefSeq" id="WP_315625861.1">
    <property type="nucleotide sequence ID" value="NZ_JAUHMF010000002.1"/>
</dbReference>
<reference evidence="4 5" key="1">
    <citation type="submission" date="2023-07" db="EMBL/GenBank/DDBJ databases">
        <title>Novel species of Thermanaerothrix with wide hydrolytic capabilities.</title>
        <authorList>
            <person name="Zayulina K.S."/>
            <person name="Podosokorskaya O.A."/>
            <person name="Elcheninov A.G."/>
        </authorList>
    </citation>
    <scope>NUCLEOTIDE SEQUENCE [LARGE SCALE GENOMIC DNA]</scope>
    <source>
        <strain evidence="4 5">4228-RoL</strain>
    </source>
</reference>
<sequence>MNVPAWVTDAIFYQIFPDRFANGDPDNDPPNVRPWGSPPDLYHFQGGDLKGILQRLDYLLDLGITAIYLNPIFLSPSTHRYNTTDYFRIDERLGSMQDFEQLLDYAHRQGIRIILDGVFNHCGRGFFAFVDVLENQQHSAYRDWFHIHKFPLNAYSRGPARYEAWWGIKSLPKFNTSNPRVRNYLMSVARFWTEKGIDGWRLDVPNEIDDDTFWAEFRETVKGINPEAYLVGEIWEVNPRWVSEGHFDGLMNYPLREAILRFLNREHTASQFAQEVERILNAYAPENRLAMYVPLGSHDTPRVMTVLGGHREAVKLAFALQFALPGVPAIYYGDEIGLLGDKDPDCRRAFPWDEAFWDQDLRAWVKRLIQLRKTHIALRQGEFRLVSVEDSSRCGAFVRQHSHGSVLMVLNAGASDRTVGVSLHSLGQVSAMALHPLLGENFTWRVEDGHLWVHLPPYGVFEAAFTTTENN</sequence>
<accession>A0ABU3NQQ0</accession>
<dbReference type="Pfam" id="PF00128">
    <property type="entry name" value="Alpha-amylase"/>
    <property type="match status" value="1"/>
</dbReference>
<dbReference type="EMBL" id="JAUHMF010000002">
    <property type="protein sequence ID" value="MDT8899174.1"/>
    <property type="molecule type" value="Genomic_DNA"/>
</dbReference>
<evidence type="ECO:0000313" key="4">
    <source>
        <dbReference type="EMBL" id="MDT8899174.1"/>
    </source>
</evidence>
<dbReference type="CDD" id="cd11338">
    <property type="entry name" value="AmyAc_CMD"/>
    <property type="match status" value="1"/>
</dbReference>
<keyword evidence="1 4" id="KW-0378">Hydrolase</keyword>
<dbReference type="Gene3D" id="2.60.40.1180">
    <property type="entry name" value="Golgi alpha-mannosidase II"/>
    <property type="match status" value="1"/>
</dbReference>
<name>A0ABU3NQQ0_9CHLR</name>
<keyword evidence="2" id="KW-0326">Glycosidase</keyword>
<evidence type="ECO:0000256" key="1">
    <source>
        <dbReference type="ARBA" id="ARBA00022801"/>
    </source>
</evidence>
<evidence type="ECO:0000313" key="5">
    <source>
        <dbReference type="Proteomes" id="UP001254165"/>
    </source>
</evidence>
<dbReference type="InterPro" id="IPR013780">
    <property type="entry name" value="Glyco_hydro_b"/>
</dbReference>
<evidence type="ECO:0000256" key="2">
    <source>
        <dbReference type="ARBA" id="ARBA00023295"/>
    </source>
</evidence>
<evidence type="ECO:0000259" key="3">
    <source>
        <dbReference type="SMART" id="SM00642"/>
    </source>
</evidence>
<dbReference type="InterPro" id="IPR006047">
    <property type="entry name" value="GH13_cat_dom"/>
</dbReference>
<dbReference type="SMART" id="SM00642">
    <property type="entry name" value="Aamy"/>
    <property type="match status" value="1"/>
</dbReference>
<comment type="caution">
    <text evidence="4">The sequence shown here is derived from an EMBL/GenBank/DDBJ whole genome shotgun (WGS) entry which is preliminary data.</text>
</comment>
<dbReference type="PANTHER" id="PTHR10357">
    <property type="entry name" value="ALPHA-AMYLASE FAMILY MEMBER"/>
    <property type="match status" value="1"/>
</dbReference>